<evidence type="ECO:0000313" key="3">
    <source>
        <dbReference type="EMBL" id="KDQ23906.1"/>
    </source>
</evidence>
<feature type="non-terminal residue" evidence="3">
    <location>
        <position position="1"/>
    </location>
</feature>
<accession>A0A067NJY7</accession>
<dbReference type="AlphaFoldDB" id="A0A067NJY7"/>
<dbReference type="EMBL" id="KL198012">
    <property type="protein sequence ID" value="KDQ23906.1"/>
    <property type="molecule type" value="Genomic_DNA"/>
</dbReference>
<dbReference type="HOGENOM" id="CLU_144904_1_0_1"/>
<keyword evidence="2" id="KW-1133">Transmembrane helix</keyword>
<keyword evidence="2" id="KW-0472">Membrane</keyword>
<protein>
    <submittedName>
        <fullName evidence="3">Uncharacterized protein</fullName>
    </submittedName>
</protein>
<name>A0A067NJY7_PLEO1</name>
<sequence length="93" mass="10402">EPGEGHKPQPLGGNMPMIFLFTTCTLCALFLLWRRAETLRNIVSQALQCTWSNSEGNIRLSEDDGPSSREFLDNDDDDDAPVLDLTDSRSLMD</sequence>
<dbReference type="VEuPathDB" id="FungiDB:PLEOSDRAFT_1016441"/>
<gene>
    <name evidence="3" type="ORF">PLEOSDRAFT_1016441</name>
</gene>
<reference evidence="4" key="1">
    <citation type="journal article" date="2014" name="Proc. Natl. Acad. Sci. U.S.A.">
        <title>Extensive sampling of basidiomycete genomes demonstrates inadequacy of the white-rot/brown-rot paradigm for wood decay fungi.</title>
        <authorList>
            <person name="Riley R."/>
            <person name="Salamov A.A."/>
            <person name="Brown D.W."/>
            <person name="Nagy L.G."/>
            <person name="Floudas D."/>
            <person name="Held B.W."/>
            <person name="Levasseur A."/>
            <person name="Lombard V."/>
            <person name="Morin E."/>
            <person name="Otillar R."/>
            <person name="Lindquist E.A."/>
            <person name="Sun H."/>
            <person name="LaButti K.M."/>
            <person name="Schmutz J."/>
            <person name="Jabbour D."/>
            <person name="Luo H."/>
            <person name="Baker S.E."/>
            <person name="Pisabarro A.G."/>
            <person name="Walton J.D."/>
            <person name="Blanchette R.A."/>
            <person name="Henrissat B."/>
            <person name="Martin F."/>
            <person name="Cullen D."/>
            <person name="Hibbett D.S."/>
            <person name="Grigoriev I.V."/>
        </authorList>
    </citation>
    <scope>NUCLEOTIDE SEQUENCE [LARGE SCALE GENOMIC DNA]</scope>
    <source>
        <strain evidence="4">PC15</strain>
    </source>
</reference>
<feature type="transmembrane region" description="Helical" evidence="2">
    <location>
        <begin position="15"/>
        <end position="33"/>
    </location>
</feature>
<dbReference type="InParanoid" id="A0A067NJY7"/>
<feature type="region of interest" description="Disordered" evidence="1">
    <location>
        <begin position="57"/>
        <end position="93"/>
    </location>
</feature>
<evidence type="ECO:0000313" key="4">
    <source>
        <dbReference type="Proteomes" id="UP000027073"/>
    </source>
</evidence>
<keyword evidence="2" id="KW-0812">Transmembrane</keyword>
<evidence type="ECO:0000256" key="2">
    <source>
        <dbReference type="SAM" id="Phobius"/>
    </source>
</evidence>
<dbReference type="Proteomes" id="UP000027073">
    <property type="component" value="Unassembled WGS sequence"/>
</dbReference>
<proteinExistence type="predicted"/>
<dbReference type="OrthoDB" id="3061549at2759"/>
<feature type="non-terminal residue" evidence="3">
    <location>
        <position position="93"/>
    </location>
</feature>
<organism evidence="3 4">
    <name type="scientific">Pleurotus ostreatus (strain PC15)</name>
    <name type="common">Oyster mushroom</name>
    <dbReference type="NCBI Taxonomy" id="1137138"/>
    <lineage>
        <taxon>Eukaryota</taxon>
        <taxon>Fungi</taxon>
        <taxon>Dikarya</taxon>
        <taxon>Basidiomycota</taxon>
        <taxon>Agaricomycotina</taxon>
        <taxon>Agaricomycetes</taxon>
        <taxon>Agaricomycetidae</taxon>
        <taxon>Agaricales</taxon>
        <taxon>Pleurotineae</taxon>
        <taxon>Pleurotaceae</taxon>
        <taxon>Pleurotus</taxon>
    </lineage>
</organism>
<feature type="compositionally biased region" description="Basic and acidic residues" evidence="1">
    <location>
        <begin position="60"/>
        <end position="72"/>
    </location>
</feature>
<evidence type="ECO:0000256" key="1">
    <source>
        <dbReference type="SAM" id="MobiDB-lite"/>
    </source>
</evidence>